<dbReference type="EMBL" id="WPNZ01000024">
    <property type="protein sequence ID" value="MVO89483.1"/>
    <property type="molecule type" value="Genomic_DNA"/>
</dbReference>
<comment type="caution">
    <text evidence="8">The sequence shown here is derived from an EMBL/GenBank/DDBJ whole genome shotgun (WGS) entry which is preliminary data.</text>
</comment>
<evidence type="ECO:0000256" key="1">
    <source>
        <dbReference type="ARBA" id="ARBA00001946"/>
    </source>
</evidence>
<organism evidence="8 9">
    <name type="scientific">Streptomyces typhae</name>
    <dbReference type="NCBI Taxonomy" id="2681492"/>
    <lineage>
        <taxon>Bacteria</taxon>
        <taxon>Bacillati</taxon>
        <taxon>Actinomycetota</taxon>
        <taxon>Actinomycetes</taxon>
        <taxon>Kitasatosporales</taxon>
        <taxon>Streptomycetaceae</taxon>
        <taxon>Streptomyces</taxon>
    </lineage>
</organism>
<accession>A0A6L6X6I1</accession>
<feature type="region of interest" description="Disordered" evidence="7">
    <location>
        <begin position="1"/>
        <end position="33"/>
    </location>
</feature>
<feature type="region of interest" description="Disordered" evidence="7">
    <location>
        <begin position="391"/>
        <end position="456"/>
    </location>
</feature>
<protein>
    <submittedName>
        <fullName evidence="8">Polyprenyl synthetase family protein</fullName>
    </submittedName>
</protein>
<dbReference type="PANTHER" id="PTHR12001">
    <property type="entry name" value="GERANYLGERANYL PYROPHOSPHATE SYNTHASE"/>
    <property type="match status" value="1"/>
</dbReference>
<dbReference type="RefSeq" id="WP_157168712.1">
    <property type="nucleotide sequence ID" value="NZ_WPNZ01000024.1"/>
</dbReference>
<dbReference type="InterPro" id="IPR000092">
    <property type="entry name" value="Polyprenyl_synt"/>
</dbReference>
<evidence type="ECO:0000256" key="6">
    <source>
        <dbReference type="RuleBase" id="RU004466"/>
    </source>
</evidence>
<dbReference type="GO" id="GO:0008299">
    <property type="term" value="P:isoprenoid biosynthetic process"/>
    <property type="evidence" value="ECO:0007669"/>
    <property type="project" value="InterPro"/>
</dbReference>
<dbReference type="InterPro" id="IPR008949">
    <property type="entry name" value="Isoprenoid_synthase_dom_sf"/>
</dbReference>
<evidence type="ECO:0000256" key="5">
    <source>
        <dbReference type="ARBA" id="ARBA00022842"/>
    </source>
</evidence>
<comment type="cofactor">
    <cofactor evidence="1">
        <name>Mg(2+)</name>
        <dbReference type="ChEBI" id="CHEBI:18420"/>
    </cofactor>
</comment>
<reference evidence="8 9" key="1">
    <citation type="submission" date="2019-11" db="EMBL/GenBank/DDBJ databases">
        <title>Streptomyces typhae sp. nov., a novel endophytic actinomycete isolated from the root of cattail pollen (Typha angustifolia L.).</title>
        <authorList>
            <person name="Peng C."/>
        </authorList>
    </citation>
    <scope>NUCLEOTIDE SEQUENCE [LARGE SCALE GENOMIC DNA]</scope>
    <source>
        <strain evidence="9">p1417</strain>
    </source>
</reference>
<feature type="compositionally biased region" description="Pro residues" evidence="7">
    <location>
        <begin position="400"/>
        <end position="441"/>
    </location>
</feature>
<keyword evidence="3 6" id="KW-0808">Transferase</keyword>
<gene>
    <name evidence="8" type="ORF">GPA10_33210</name>
</gene>
<name>A0A6L6X6I1_9ACTN</name>
<dbReference type="SUPFAM" id="SSF48576">
    <property type="entry name" value="Terpenoid synthases"/>
    <property type="match status" value="1"/>
</dbReference>
<evidence type="ECO:0000256" key="4">
    <source>
        <dbReference type="ARBA" id="ARBA00022723"/>
    </source>
</evidence>
<dbReference type="Pfam" id="PF00348">
    <property type="entry name" value="polyprenyl_synt"/>
    <property type="match status" value="1"/>
</dbReference>
<evidence type="ECO:0000313" key="8">
    <source>
        <dbReference type="EMBL" id="MVO89483.1"/>
    </source>
</evidence>
<dbReference type="AlphaFoldDB" id="A0A6L6X6I1"/>
<evidence type="ECO:0000256" key="2">
    <source>
        <dbReference type="ARBA" id="ARBA00006706"/>
    </source>
</evidence>
<dbReference type="InterPro" id="IPR033749">
    <property type="entry name" value="Polyprenyl_synt_CS"/>
</dbReference>
<dbReference type="SFLD" id="SFLDG01017">
    <property type="entry name" value="Polyprenyl_Transferase_Like"/>
    <property type="match status" value="1"/>
</dbReference>
<dbReference type="Gene3D" id="1.10.600.10">
    <property type="entry name" value="Farnesyl Diphosphate Synthase"/>
    <property type="match status" value="1"/>
</dbReference>
<keyword evidence="5" id="KW-0460">Magnesium</keyword>
<dbReference type="PANTHER" id="PTHR12001:SF85">
    <property type="entry name" value="SHORT CHAIN ISOPRENYL DIPHOSPHATE SYNTHASE"/>
    <property type="match status" value="1"/>
</dbReference>
<comment type="similarity">
    <text evidence="2 6">Belongs to the FPP/GGPP synthase family.</text>
</comment>
<dbReference type="CDD" id="cd00685">
    <property type="entry name" value="Trans_IPPS_HT"/>
    <property type="match status" value="1"/>
</dbReference>
<keyword evidence="9" id="KW-1185">Reference proteome</keyword>
<dbReference type="GO" id="GO:0046872">
    <property type="term" value="F:metal ion binding"/>
    <property type="evidence" value="ECO:0007669"/>
    <property type="project" value="UniProtKB-KW"/>
</dbReference>
<dbReference type="PROSITE" id="PS00723">
    <property type="entry name" value="POLYPRENYL_SYNTHASE_1"/>
    <property type="match status" value="1"/>
</dbReference>
<keyword evidence="4" id="KW-0479">Metal-binding</keyword>
<evidence type="ECO:0000256" key="3">
    <source>
        <dbReference type="ARBA" id="ARBA00022679"/>
    </source>
</evidence>
<dbReference type="Proteomes" id="UP000483802">
    <property type="component" value="Unassembled WGS sequence"/>
</dbReference>
<proteinExistence type="inferred from homology"/>
<dbReference type="SFLD" id="SFLDS00005">
    <property type="entry name" value="Isoprenoid_Synthase_Type_I"/>
    <property type="match status" value="1"/>
</dbReference>
<evidence type="ECO:0000313" key="9">
    <source>
        <dbReference type="Proteomes" id="UP000483802"/>
    </source>
</evidence>
<sequence length="456" mass="47744">MRRTELKEHPSPGASTHGRHGGDGRVGDGPRSAEAVDADVVGAVEDTLRAVLRGRAAEAAAVDPLFAEDVARRVVDFTLDGGKRIRPRFLWWGMRAAGGHTRTTTRAALRVAAAVELIQTCALIHDDVMDASPLRRGAPSVHADLQDQYPDPDPTAGRVGPSFGTSAAVLAGDLALAWADDVLAETVQAEPHRHRVLEIWRSMRTEMVAGQYLDLHGQANGSRSVARAIRIACLKSALYTVERPLALGAALAGADARTTEALCSAGRCAGIAFQLRDDLVGVFGDPRASGKPCGEDIRDGKLTYLVAVATARAEARGDSGTLALLRGALGDPELTPERFERVRAALVDTGARATVETRIERLVAQGTRHLARVPAPPHVTDRLIRLFGAAAGTGSTTPTTAPPPHAISSPLAPPPHAISSSPAPPPHATSSPPAPPPAPPPAHDRATTDFGPGDAR</sequence>
<evidence type="ECO:0000256" key="7">
    <source>
        <dbReference type="SAM" id="MobiDB-lite"/>
    </source>
</evidence>
<feature type="compositionally biased region" description="Basic and acidic residues" evidence="7">
    <location>
        <begin position="1"/>
        <end position="10"/>
    </location>
</feature>
<dbReference type="GO" id="GO:0004659">
    <property type="term" value="F:prenyltransferase activity"/>
    <property type="evidence" value="ECO:0007669"/>
    <property type="project" value="InterPro"/>
</dbReference>